<organism evidence="6 7">
    <name type="scientific">Symbiodinium natans</name>
    <dbReference type="NCBI Taxonomy" id="878477"/>
    <lineage>
        <taxon>Eukaryota</taxon>
        <taxon>Sar</taxon>
        <taxon>Alveolata</taxon>
        <taxon>Dinophyceae</taxon>
        <taxon>Suessiales</taxon>
        <taxon>Symbiodiniaceae</taxon>
        <taxon>Symbiodinium</taxon>
    </lineage>
</organism>
<dbReference type="AlphaFoldDB" id="A0A812V707"/>
<feature type="region of interest" description="Disordered" evidence="4">
    <location>
        <begin position="225"/>
        <end position="252"/>
    </location>
</feature>
<evidence type="ECO:0000313" key="7">
    <source>
        <dbReference type="Proteomes" id="UP000604046"/>
    </source>
</evidence>
<dbReference type="InterPro" id="IPR029063">
    <property type="entry name" value="SAM-dependent_MTases_sf"/>
</dbReference>
<dbReference type="GO" id="GO:0032259">
    <property type="term" value="P:methylation"/>
    <property type="evidence" value="ECO:0007669"/>
    <property type="project" value="UniProtKB-KW"/>
</dbReference>
<dbReference type="EMBL" id="CAJNDS010002808">
    <property type="protein sequence ID" value="CAE7605244.1"/>
    <property type="molecule type" value="Genomic_DNA"/>
</dbReference>
<name>A0A812V707_9DINO</name>
<feature type="region of interest" description="Disordered" evidence="4">
    <location>
        <begin position="260"/>
        <end position="279"/>
    </location>
</feature>
<dbReference type="SUPFAM" id="SSF53335">
    <property type="entry name" value="S-adenosyl-L-methionine-dependent methyltransferases"/>
    <property type="match status" value="1"/>
</dbReference>
<keyword evidence="3" id="KW-0808">Transferase</keyword>
<evidence type="ECO:0000256" key="4">
    <source>
        <dbReference type="SAM" id="MobiDB-lite"/>
    </source>
</evidence>
<dbReference type="OrthoDB" id="5130at2759"/>
<gene>
    <name evidence="6" type="primary">eef1aknmt</name>
    <name evidence="6" type="ORF">SNAT2548_LOCUS34421</name>
</gene>
<evidence type="ECO:0000256" key="2">
    <source>
        <dbReference type="ARBA" id="ARBA00022603"/>
    </source>
</evidence>
<proteinExistence type="inferred from homology"/>
<reference evidence="6" key="1">
    <citation type="submission" date="2021-02" db="EMBL/GenBank/DDBJ databases">
        <authorList>
            <person name="Dougan E. K."/>
            <person name="Rhodes N."/>
            <person name="Thang M."/>
            <person name="Chan C."/>
        </authorList>
    </citation>
    <scope>NUCLEOTIDE SEQUENCE</scope>
</reference>
<dbReference type="Gene3D" id="3.40.50.150">
    <property type="entry name" value="Vaccinia Virus protein VP39"/>
    <property type="match status" value="1"/>
</dbReference>
<dbReference type="CDD" id="cd02440">
    <property type="entry name" value="AdoMet_MTases"/>
    <property type="match status" value="1"/>
</dbReference>
<dbReference type="PANTHER" id="PTHR12176">
    <property type="entry name" value="SAM-DEPENDENT METHYLTRANSFERASE SUPERFAMILY PROTEIN"/>
    <property type="match status" value="1"/>
</dbReference>
<feature type="compositionally biased region" description="Acidic residues" evidence="4">
    <location>
        <begin position="228"/>
        <end position="237"/>
    </location>
</feature>
<dbReference type="InterPro" id="IPR051419">
    <property type="entry name" value="Lys/N-term_MeTrsfase_sf"/>
</dbReference>
<evidence type="ECO:0000313" key="6">
    <source>
        <dbReference type="EMBL" id="CAE7605244.1"/>
    </source>
</evidence>
<dbReference type="InterPro" id="IPR025714">
    <property type="entry name" value="Methyltranfer_dom"/>
</dbReference>
<accession>A0A812V707</accession>
<dbReference type="InterPro" id="IPR021883">
    <property type="entry name" value="LPA1-like"/>
</dbReference>
<dbReference type="Pfam" id="PF13847">
    <property type="entry name" value="Methyltransf_31"/>
    <property type="match status" value="1"/>
</dbReference>
<dbReference type="GO" id="GO:0008168">
    <property type="term" value="F:methyltransferase activity"/>
    <property type="evidence" value="ECO:0007669"/>
    <property type="project" value="UniProtKB-KW"/>
</dbReference>
<comment type="similarity">
    <text evidence="1">Belongs to the methyltransferase superfamily.</text>
</comment>
<comment type="caution">
    <text evidence="6">The sequence shown here is derived from an EMBL/GenBank/DDBJ whole genome shotgun (WGS) entry which is preliminary data.</text>
</comment>
<keyword evidence="2" id="KW-0489">Methyltransferase</keyword>
<evidence type="ECO:0000256" key="1">
    <source>
        <dbReference type="ARBA" id="ARBA00008361"/>
    </source>
</evidence>
<feature type="domain" description="Methyltransferase" evidence="5">
    <location>
        <begin position="111"/>
        <end position="218"/>
    </location>
</feature>
<dbReference type="Pfam" id="PF11998">
    <property type="entry name" value="DUF3493"/>
    <property type="match status" value="1"/>
</dbReference>
<sequence>MWRSRRPNAVLTTSAAAGRCIGLLVLLACLCPSSFVSSSGMSGGPRVGVTSGSFLLHADQPDYWDQVYKLQGEHGRALYEWYGLGYQQLRSSLMELLEPLQHSQRVTGAVRLLVLGSGDSALSAELASDKALQNQDLQVFSIDFSAEVTERMRQRFPKLTFLTMDARNMSDFDDGFFVAAIDKGLSDCLGTVAARRQYFQEVRRVLVASGRLLVVSQRRLWAGQDSLSDGDEEEEDSDARQPHSEAYDLGPGWSCDEQETYGPLFMENDPKQPPFPQPGTEGTIPYFVLTCSAISDATSASTGGAGVGLLFILPRLLATLFGAPRASPLPSVLQDVAVNFGAMVFCGFLTYQEWNQDSVRSQAKEEGALIARLPIQVPMDGEAKVVEARLSDLRVGRQMKSRRPVLCLGNLQFCRDCISAAMEVQEAMTRCDFLLVPVLYNSSAEDASSLAEAAKDLRFVALPGKDPDGDWAQLSEIQLAQVRSQGLDEAIGQAIIIKKNGRVGTRFLGVPEWKSLTAEVDARVKLGLDTRNV</sequence>
<dbReference type="Proteomes" id="UP000604046">
    <property type="component" value="Unassembled WGS sequence"/>
</dbReference>
<protein>
    <submittedName>
        <fullName evidence="6">Eef1aknmt protein</fullName>
    </submittedName>
</protein>
<evidence type="ECO:0000256" key="3">
    <source>
        <dbReference type="ARBA" id="ARBA00022679"/>
    </source>
</evidence>
<evidence type="ECO:0000259" key="5">
    <source>
        <dbReference type="Pfam" id="PF13847"/>
    </source>
</evidence>
<keyword evidence="7" id="KW-1185">Reference proteome</keyword>